<sequence>MLFKIKKALAGALLIFGFTACNFHTEADMDDMDDMGGGEEKNIDYPAAYVVNGESNNIEVLNLNDLSKKEQLSLNGATFPHHINISPDKTKLAVAITSTDLSGGHDSGGMGGMSGFKVMVLNSYTGKIEKELMLPKMPHNGVFNRDGSELWIAQEDEQQSHVLVYNTGNWSLKNTILVGKGLSEVTFSADGTKVFAANTMDATVSIINPDTKTVLGTVPVGKDPVGAWPAANGFMYVDNETEGTVTEIAVASGTATETIPLGFKPGYVAYHPAQQELWVSDATNGKIVYYQENNGQWNLKGSITTGADAHAIAFSPDGTTAYVTNQGANTVSVIKVVDHLVTATVPVGKKPNGLVIRP</sequence>
<dbReference type="Proteomes" id="UP000321532">
    <property type="component" value="Unassembled WGS sequence"/>
</dbReference>
<evidence type="ECO:0000256" key="1">
    <source>
        <dbReference type="SAM" id="SignalP"/>
    </source>
</evidence>
<reference evidence="2 3" key="1">
    <citation type="submission" date="2019-07" db="EMBL/GenBank/DDBJ databases">
        <title>Whole genome shotgun sequence of Adhaeribacter aerolatus NBRC 106133.</title>
        <authorList>
            <person name="Hosoyama A."/>
            <person name="Uohara A."/>
            <person name="Ohji S."/>
            <person name="Ichikawa N."/>
        </authorList>
    </citation>
    <scope>NUCLEOTIDE SEQUENCE [LARGE SCALE GENOMIC DNA]</scope>
    <source>
        <strain evidence="2 3">NBRC 106133</strain>
    </source>
</reference>
<dbReference type="InterPro" id="IPR011964">
    <property type="entry name" value="YVTN_b-propeller_repeat"/>
</dbReference>
<dbReference type="AlphaFoldDB" id="A0A512B5S2"/>
<dbReference type="InterPro" id="IPR011048">
    <property type="entry name" value="Haem_d1_sf"/>
</dbReference>
<keyword evidence="3" id="KW-1185">Reference proteome</keyword>
<dbReference type="PANTHER" id="PTHR47197:SF3">
    <property type="entry name" value="DIHYDRO-HEME D1 DEHYDROGENASE"/>
    <property type="match status" value="1"/>
</dbReference>
<protein>
    <submittedName>
        <fullName evidence="2">Uncharacterized protein</fullName>
    </submittedName>
</protein>
<organism evidence="2 3">
    <name type="scientific">Adhaeribacter aerolatus</name>
    <dbReference type="NCBI Taxonomy" id="670289"/>
    <lineage>
        <taxon>Bacteria</taxon>
        <taxon>Pseudomonadati</taxon>
        <taxon>Bacteroidota</taxon>
        <taxon>Cytophagia</taxon>
        <taxon>Cytophagales</taxon>
        <taxon>Hymenobacteraceae</taxon>
        <taxon>Adhaeribacter</taxon>
    </lineage>
</organism>
<keyword evidence="1" id="KW-0732">Signal</keyword>
<accession>A0A512B5S2</accession>
<dbReference type="NCBIfam" id="TIGR02276">
    <property type="entry name" value="beta_rpt_yvtn"/>
    <property type="match status" value="2"/>
</dbReference>
<comment type="caution">
    <text evidence="2">The sequence shown here is derived from an EMBL/GenBank/DDBJ whole genome shotgun (WGS) entry which is preliminary data.</text>
</comment>
<evidence type="ECO:0000313" key="2">
    <source>
        <dbReference type="EMBL" id="GEO07310.1"/>
    </source>
</evidence>
<dbReference type="PROSITE" id="PS51257">
    <property type="entry name" value="PROKAR_LIPOPROTEIN"/>
    <property type="match status" value="1"/>
</dbReference>
<evidence type="ECO:0000313" key="3">
    <source>
        <dbReference type="Proteomes" id="UP000321532"/>
    </source>
</evidence>
<dbReference type="Gene3D" id="2.130.10.10">
    <property type="entry name" value="YVTN repeat-like/Quinoprotein amine dehydrogenase"/>
    <property type="match status" value="2"/>
</dbReference>
<gene>
    <name evidence="2" type="ORF">AAE02nite_49740</name>
</gene>
<dbReference type="InterPro" id="IPR051200">
    <property type="entry name" value="Host-pathogen_enzymatic-act"/>
</dbReference>
<proteinExistence type="predicted"/>
<dbReference type="PANTHER" id="PTHR47197">
    <property type="entry name" value="PROTEIN NIRF"/>
    <property type="match status" value="1"/>
</dbReference>
<feature type="chain" id="PRO_5021912635" evidence="1">
    <location>
        <begin position="24"/>
        <end position="358"/>
    </location>
</feature>
<dbReference type="SUPFAM" id="SSF51004">
    <property type="entry name" value="C-terminal (heme d1) domain of cytochrome cd1-nitrite reductase"/>
    <property type="match status" value="1"/>
</dbReference>
<dbReference type="EMBL" id="BJYS01000057">
    <property type="protein sequence ID" value="GEO07310.1"/>
    <property type="molecule type" value="Genomic_DNA"/>
</dbReference>
<feature type="signal peptide" evidence="1">
    <location>
        <begin position="1"/>
        <end position="23"/>
    </location>
</feature>
<dbReference type="RefSeq" id="WP_146905225.1">
    <property type="nucleotide sequence ID" value="NZ_BJYS01000057.1"/>
</dbReference>
<dbReference type="OrthoDB" id="9803927at2"/>
<name>A0A512B5S2_9BACT</name>
<dbReference type="InterPro" id="IPR015943">
    <property type="entry name" value="WD40/YVTN_repeat-like_dom_sf"/>
</dbReference>